<dbReference type="PANTHER" id="PTHR36699:SF1">
    <property type="entry name" value="L,D-TRANSPEPTIDASE YAFK-RELATED"/>
    <property type="match status" value="1"/>
</dbReference>
<dbReference type="PROSITE" id="PS52029">
    <property type="entry name" value="LD_TPASE"/>
    <property type="match status" value="1"/>
</dbReference>
<dbReference type="InterPro" id="IPR056203">
    <property type="entry name" value="Cds6_C"/>
</dbReference>
<evidence type="ECO:0000256" key="2">
    <source>
        <dbReference type="ARBA" id="ARBA00005992"/>
    </source>
</evidence>
<accession>A0A7C9JWG5</accession>
<keyword evidence="4 7" id="KW-0133">Cell shape</keyword>
<dbReference type="GO" id="GO:0009252">
    <property type="term" value="P:peptidoglycan biosynthetic process"/>
    <property type="evidence" value="ECO:0007669"/>
    <property type="project" value="UniProtKB-UniPathway"/>
</dbReference>
<dbReference type="Pfam" id="PF03734">
    <property type="entry name" value="YkuD"/>
    <property type="match status" value="1"/>
</dbReference>
<dbReference type="UniPathway" id="UPA00219"/>
<evidence type="ECO:0000256" key="8">
    <source>
        <dbReference type="SAM" id="SignalP"/>
    </source>
</evidence>
<keyword evidence="3" id="KW-0808">Transferase</keyword>
<evidence type="ECO:0000256" key="4">
    <source>
        <dbReference type="ARBA" id="ARBA00022960"/>
    </source>
</evidence>
<dbReference type="InterPro" id="IPR038063">
    <property type="entry name" value="Transpep_catalytic_dom"/>
</dbReference>
<feature type="signal peptide" evidence="8">
    <location>
        <begin position="1"/>
        <end position="17"/>
    </location>
</feature>
<keyword evidence="5 7" id="KW-0573">Peptidoglycan synthesis</keyword>
<dbReference type="Gene3D" id="2.40.440.10">
    <property type="entry name" value="L,D-transpeptidase catalytic domain-like"/>
    <property type="match status" value="1"/>
</dbReference>
<dbReference type="GO" id="GO:0008360">
    <property type="term" value="P:regulation of cell shape"/>
    <property type="evidence" value="ECO:0007669"/>
    <property type="project" value="UniProtKB-UniRule"/>
</dbReference>
<dbReference type="GO" id="GO:0004180">
    <property type="term" value="F:carboxypeptidase activity"/>
    <property type="evidence" value="ECO:0007669"/>
    <property type="project" value="UniProtKB-ARBA"/>
</dbReference>
<feature type="active site" description="Proton donor/acceptor" evidence="7">
    <location>
        <position position="216"/>
    </location>
</feature>
<dbReference type="SUPFAM" id="SSF141523">
    <property type="entry name" value="L,D-transpeptidase catalytic domain-like"/>
    <property type="match status" value="1"/>
</dbReference>
<dbReference type="CDD" id="cd16913">
    <property type="entry name" value="YkuD_like"/>
    <property type="match status" value="1"/>
</dbReference>
<reference evidence="10 11" key="1">
    <citation type="submission" date="2019-09" db="EMBL/GenBank/DDBJ databases">
        <title>H2 Metabolism Revealed by Metagenomic Analysis in Subglacial Sediment of East Antarctica.</title>
        <authorList>
            <person name="Yang Z."/>
            <person name="Zhang Y."/>
            <person name="Lv Y."/>
            <person name="Yan W."/>
            <person name="Xiao X."/>
            <person name="Sun B."/>
            <person name="Ma H."/>
        </authorList>
    </citation>
    <scope>NUCLEOTIDE SEQUENCE [LARGE SCALE GENOMIC DNA]</scope>
    <source>
        <strain evidence="10">Bin2_2</strain>
    </source>
</reference>
<protein>
    <submittedName>
        <fullName evidence="10">L,D-transpeptidase</fullName>
    </submittedName>
</protein>
<dbReference type="InterPro" id="IPR005490">
    <property type="entry name" value="LD_TPept_cat_dom"/>
</dbReference>
<name>A0A7C9JWG5_9PROT</name>
<dbReference type="Proteomes" id="UP000483432">
    <property type="component" value="Unassembled WGS sequence"/>
</dbReference>
<evidence type="ECO:0000313" key="10">
    <source>
        <dbReference type="EMBL" id="NDP47416.1"/>
    </source>
</evidence>
<dbReference type="GO" id="GO:0016740">
    <property type="term" value="F:transferase activity"/>
    <property type="evidence" value="ECO:0007669"/>
    <property type="project" value="UniProtKB-KW"/>
</dbReference>
<evidence type="ECO:0000256" key="6">
    <source>
        <dbReference type="ARBA" id="ARBA00023316"/>
    </source>
</evidence>
<keyword evidence="8" id="KW-0732">Signal</keyword>
<sequence>MIRFCLALLLATPALQAAELDADRQMANSLLAVSQSRMPEAQIAVDKLTQQYPNFRLAQLIKGDLLLARAQPLQTLGNTGNVRNAELEQLRDEARQRVSAATEVFSNDKVPAYLLNLDDSYRHALVVDASRARLYVYENRAGLPVRVADFYITIGKAGAGKQKEGDNRTPIGIYTISSFKSPSELTDFYGGGAFTLSYPNEWDTRQGRNGHGIWIHGTPSNNYSRTPRASEGCVVLANDDLRQLGQYIQTGKTPVIIAEQVEWVAYDVLDTRRNDLAAALDQWRTDWESRDTERLLSHYSASFHAGTQNLQSFAASKYKVNAAKSWIKVGLSKLSLMLYPQGAGRGSKDAEALKDSDPLRAKARVESYASTTTLYPERPNFALVTFEQDYQSSNLSDSTPKRQFWSRENGRWKIIHETSL</sequence>
<proteinExistence type="inferred from homology"/>
<dbReference type="Pfam" id="PF24125">
    <property type="entry name" value="Cds6_C"/>
    <property type="match status" value="2"/>
</dbReference>
<evidence type="ECO:0000256" key="1">
    <source>
        <dbReference type="ARBA" id="ARBA00004752"/>
    </source>
</evidence>
<organism evidence="10 11">
    <name type="scientific">Sulfuriferula multivorans</name>
    <dbReference type="NCBI Taxonomy" id="1559896"/>
    <lineage>
        <taxon>Bacteria</taxon>
        <taxon>Pseudomonadati</taxon>
        <taxon>Pseudomonadota</taxon>
        <taxon>Betaproteobacteria</taxon>
        <taxon>Nitrosomonadales</taxon>
        <taxon>Sulfuricellaceae</taxon>
        <taxon>Sulfuriferula</taxon>
    </lineage>
</organism>
<keyword evidence="6 7" id="KW-0961">Cell wall biogenesis/degradation</keyword>
<evidence type="ECO:0000313" key="11">
    <source>
        <dbReference type="Proteomes" id="UP000483432"/>
    </source>
</evidence>
<dbReference type="EMBL" id="JAAFGW010000030">
    <property type="protein sequence ID" value="NDP47416.1"/>
    <property type="molecule type" value="Genomic_DNA"/>
</dbReference>
<dbReference type="PANTHER" id="PTHR36699">
    <property type="entry name" value="LD-TRANSPEPTIDASE"/>
    <property type="match status" value="1"/>
</dbReference>
<evidence type="ECO:0000256" key="3">
    <source>
        <dbReference type="ARBA" id="ARBA00022679"/>
    </source>
</evidence>
<dbReference type="AlphaFoldDB" id="A0A7C9JWG5"/>
<comment type="pathway">
    <text evidence="1 7">Cell wall biogenesis; peptidoglycan biosynthesis.</text>
</comment>
<gene>
    <name evidence="10" type="ORF">GZ085_03325</name>
</gene>
<comment type="caution">
    <text evidence="10">The sequence shown here is derived from an EMBL/GenBank/DDBJ whole genome shotgun (WGS) entry which is preliminary data.</text>
</comment>
<comment type="similarity">
    <text evidence="2">Belongs to the YkuD family.</text>
</comment>
<dbReference type="GO" id="GO:0071555">
    <property type="term" value="P:cell wall organization"/>
    <property type="evidence" value="ECO:0007669"/>
    <property type="project" value="UniProtKB-UniRule"/>
</dbReference>
<evidence type="ECO:0000256" key="5">
    <source>
        <dbReference type="ARBA" id="ARBA00022984"/>
    </source>
</evidence>
<evidence type="ECO:0000256" key="7">
    <source>
        <dbReference type="PROSITE-ProRule" id="PRU01373"/>
    </source>
</evidence>
<feature type="active site" description="Nucleophile" evidence="7">
    <location>
        <position position="233"/>
    </location>
</feature>
<feature type="domain" description="L,D-TPase catalytic" evidence="9">
    <location>
        <begin position="123"/>
        <end position="258"/>
    </location>
</feature>
<feature type="chain" id="PRO_5028798576" evidence="8">
    <location>
        <begin position="18"/>
        <end position="420"/>
    </location>
</feature>
<evidence type="ECO:0000259" key="9">
    <source>
        <dbReference type="PROSITE" id="PS52029"/>
    </source>
</evidence>